<evidence type="ECO:0000256" key="2">
    <source>
        <dbReference type="ARBA" id="ARBA00007524"/>
    </source>
</evidence>
<evidence type="ECO:0000256" key="6">
    <source>
        <dbReference type="SAM" id="Phobius"/>
    </source>
</evidence>
<evidence type="ECO:0000256" key="4">
    <source>
        <dbReference type="ARBA" id="ARBA00022989"/>
    </source>
</evidence>
<protein>
    <submittedName>
        <fullName evidence="7">Tryptophan-rich sensory protein</fullName>
    </submittedName>
</protein>
<keyword evidence="4 6" id="KW-1133">Transmembrane helix</keyword>
<organism evidence="7 8">
    <name type="scientific">Pontibacillus salipaludis</name>
    <dbReference type="NCBI Taxonomy" id="1697394"/>
    <lineage>
        <taxon>Bacteria</taxon>
        <taxon>Bacillati</taxon>
        <taxon>Bacillota</taxon>
        <taxon>Bacilli</taxon>
        <taxon>Bacillales</taxon>
        <taxon>Bacillaceae</taxon>
        <taxon>Pontibacillus</taxon>
    </lineage>
</organism>
<dbReference type="EMBL" id="BMIN01000004">
    <property type="protein sequence ID" value="GGD06235.1"/>
    <property type="molecule type" value="Genomic_DNA"/>
</dbReference>
<evidence type="ECO:0000256" key="5">
    <source>
        <dbReference type="ARBA" id="ARBA00023136"/>
    </source>
</evidence>
<comment type="caution">
    <text evidence="7">The sequence shown here is derived from an EMBL/GenBank/DDBJ whole genome shotgun (WGS) entry which is preliminary data.</text>
</comment>
<evidence type="ECO:0000313" key="8">
    <source>
        <dbReference type="Proteomes" id="UP000642571"/>
    </source>
</evidence>
<feature type="transmembrane region" description="Helical" evidence="6">
    <location>
        <begin position="45"/>
        <end position="65"/>
    </location>
</feature>
<keyword evidence="3 6" id="KW-0812">Transmembrane</keyword>
<dbReference type="InterPro" id="IPR004307">
    <property type="entry name" value="TspO_MBR"/>
</dbReference>
<sequence length="162" mass="18782">MNKVVKGTLLFLLIYGLFSISGFLFPIDQEWYNSLDKPSWTPSGSIIGIIWAVLFAFISLSIVLAWNSKGEEPFSPLFWIIFIINYVTNQLFSFFQFEMKDLLLATVDTFLVAVTTGILIILIRKYNKVSPWLLVPYLLWTTFATYLAFTFYRLNPTETFLM</sequence>
<dbReference type="CDD" id="cd15904">
    <property type="entry name" value="TSPO_MBR"/>
    <property type="match status" value="1"/>
</dbReference>
<dbReference type="PANTHER" id="PTHR10057">
    <property type="entry name" value="PERIPHERAL-TYPE BENZODIAZEPINE RECEPTOR"/>
    <property type="match status" value="1"/>
</dbReference>
<keyword evidence="5 6" id="KW-0472">Membrane</keyword>
<proteinExistence type="inferred from homology"/>
<evidence type="ECO:0000256" key="3">
    <source>
        <dbReference type="ARBA" id="ARBA00022692"/>
    </source>
</evidence>
<name>A0ABQ1PWZ4_9BACI</name>
<dbReference type="Proteomes" id="UP000642571">
    <property type="component" value="Unassembled WGS sequence"/>
</dbReference>
<feature type="transmembrane region" description="Helical" evidence="6">
    <location>
        <begin position="103"/>
        <end position="122"/>
    </location>
</feature>
<gene>
    <name evidence="7" type="ORF">GCM10011389_12210</name>
</gene>
<reference evidence="8" key="1">
    <citation type="journal article" date="2019" name="Int. J. Syst. Evol. Microbiol.">
        <title>The Global Catalogue of Microorganisms (GCM) 10K type strain sequencing project: providing services to taxonomists for standard genome sequencing and annotation.</title>
        <authorList>
            <consortium name="The Broad Institute Genomics Platform"/>
            <consortium name="The Broad Institute Genome Sequencing Center for Infectious Disease"/>
            <person name="Wu L."/>
            <person name="Ma J."/>
        </authorList>
    </citation>
    <scope>NUCLEOTIDE SEQUENCE [LARGE SCALE GENOMIC DNA]</scope>
    <source>
        <strain evidence="8">CGMCC 1.15353</strain>
    </source>
</reference>
<feature type="transmembrane region" description="Helical" evidence="6">
    <location>
        <begin position="134"/>
        <end position="152"/>
    </location>
</feature>
<evidence type="ECO:0000256" key="1">
    <source>
        <dbReference type="ARBA" id="ARBA00004141"/>
    </source>
</evidence>
<dbReference type="Gene3D" id="1.20.1260.100">
    <property type="entry name" value="TspO/MBR protein"/>
    <property type="match status" value="1"/>
</dbReference>
<comment type="subcellular location">
    <subcellularLocation>
        <location evidence="1">Membrane</location>
        <topology evidence="1">Multi-pass membrane protein</topology>
    </subcellularLocation>
</comment>
<feature type="transmembrane region" description="Helical" evidence="6">
    <location>
        <begin position="7"/>
        <end position="25"/>
    </location>
</feature>
<accession>A0ABQ1PWZ4</accession>
<feature type="transmembrane region" description="Helical" evidence="6">
    <location>
        <begin position="77"/>
        <end position="97"/>
    </location>
</feature>
<evidence type="ECO:0000313" key="7">
    <source>
        <dbReference type="EMBL" id="GGD06235.1"/>
    </source>
</evidence>
<keyword evidence="8" id="KW-1185">Reference proteome</keyword>
<dbReference type="PANTHER" id="PTHR10057:SF0">
    <property type="entry name" value="TRANSLOCATOR PROTEIN"/>
    <property type="match status" value="1"/>
</dbReference>
<comment type="similarity">
    <text evidence="2">Belongs to the TspO/BZRP family.</text>
</comment>
<dbReference type="PIRSF" id="PIRSF005859">
    <property type="entry name" value="PBR"/>
    <property type="match status" value="1"/>
</dbReference>
<dbReference type="InterPro" id="IPR038330">
    <property type="entry name" value="TspO/MBR-related_sf"/>
</dbReference>
<dbReference type="Pfam" id="PF03073">
    <property type="entry name" value="TspO_MBR"/>
    <property type="match status" value="1"/>
</dbReference>
<dbReference type="RefSeq" id="WP_188651888.1">
    <property type="nucleotide sequence ID" value="NZ_BMIN01000004.1"/>
</dbReference>